<dbReference type="EMBL" id="ML996086">
    <property type="protein sequence ID" value="KAF2152206.1"/>
    <property type="molecule type" value="Genomic_DNA"/>
</dbReference>
<organism evidence="1 2">
    <name type="scientific">Myriangium duriaei CBS 260.36</name>
    <dbReference type="NCBI Taxonomy" id="1168546"/>
    <lineage>
        <taxon>Eukaryota</taxon>
        <taxon>Fungi</taxon>
        <taxon>Dikarya</taxon>
        <taxon>Ascomycota</taxon>
        <taxon>Pezizomycotina</taxon>
        <taxon>Dothideomycetes</taxon>
        <taxon>Dothideomycetidae</taxon>
        <taxon>Myriangiales</taxon>
        <taxon>Myriangiaceae</taxon>
        <taxon>Myriangium</taxon>
    </lineage>
</organism>
<dbReference type="Proteomes" id="UP000799439">
    <property type="component" value="Unassembled WGS sequence"/>
</dbReference>
<gene>
    <name evidence="1" type="ORF">K461DRAFT_321256</name>
</gene>
<reference evidence="1" key="1">
    <citation type="journal article" date="2020" name="Stud. Mycol.">
        <title>101 Dothideomycetes genomes: a test case for predicting lifestyles and emergence of pathogens.</title>
        <authorList>
            <person name="Haridas S."/>
            <person name="Albert R."/>
            <person name="Binder M."/>
            <person name="Bloem J."/>
            <person name="Labutti K."/>
            <person name="Salamov A."/>
            <person name="Andreopoulos B."/>
            <person name="Baker S."/>
            <person name="Barry K."/>
            <person name="Bills G."/>
            <person name="Bluhm B."/>
            <person name="Cannon C."/>
            <person name="Castanera R."/>
            <person name="Culley D."/>
            <person name="Daum C."/>
            <person name="Ezra D."/>
            <person name="Gonzalez J."/>
            <person name="Henrissat B."/>
            <person name="Kuo A."/>
            <person name="Liang C."/>
            <person name="Lipzen A."/>
            <person name="Lutzoni F."/>
            <person name="Magnuson J."/>
            <person name="Mondo S."/>
            <person name="Nolan M."/>
            <person name="Ohm R."/>
            <person name="Pangilinan J."/>
            <person name="Park H.-J."/>
            <person name="Ramirez L."/>
            <person name="Alfaro M."/>
            <person name="Sun H."/>
            <person name="Tritt A."/>
            <person name="Yoshinaga Y."/>
            <person name="Zwiers L.-H."/>
            <person name="Turgeon B."/>
            <person name="Goodwin S."/>
            <person name="Spatafora J."/>
            <person name="Crous P."/>
            <person name="Grigoriev I."/>
        </authorList>
    </citation>
    <scope>NUCLEOTIDE SEQUENCE</scope>
    <source>
        <strain evidence="1">CBS 260.36</strain>
    </source>
</reference>
<comment type="caution">
    <text evidence="1">The sequence shown here is derived from an EMBL/GenBank/DDBJ whole genome shotgun (WGS) entry which is preliminary data.</text>
</comment>
<accession>A0A9P4IZ22</accession>
<evidence type="ECO:0000313" key="1">
    <source>
        <dbReference type="EMBL" id="KAF2152206.1"/>
    </source>
</evidence>
<dbReference type="OrthoDB" id="4926491at2759"/>
<sequence>MAATALPLKIRVAIRDKWENPASEVQTSITTLTELLGLPVLVDIDWQQLVPILLPKHKDVDTLVPNVSYAVTYYLDTLSEFVDDSEKESWSDSLLAFANNYGRKLVIRVQSAKGSVFKSSSNDSAGAIVVHIPEDDLHPSLSSDIHDSLRTLFDSPSSPLEHESFEHVLPSSALATPACEIRPSKPSSIKSLPALDQLARPEDLFDSQPPYHMIITAESGRVIVQGSHQPSLQLISAYFKKWSRKMRDAQNLSVIKVELRESQFGHGIFFDSVVLEPTNARYTAGELNVMLFVAFAENVLGYSQAARENNAGRQWYLRREDAYV</sequence>
<dbReference type="AlphaFoldDB" id="A0A9P4IZ22"/>
<proteinExistence type="predicted"/>
<keyword evidence="2" id="KW-1185">Reference proteome</keyword>
<name>A0A9P4IZ22_9PEZI</name>
<protein>
    <submittedName>
        <fullName evidence="1">Uncharacterized protein</fullName>
    </submittedName>
</protein>
<evidence type="ECO:0000313" key="2">
    <source>
        <dbReference type="Proteomes" id="UP000799439"/>
    </source>
</evidence>